<dbReference type="STRING" id="1121476.SAMN02745751_02507"/>
<organism evidence="2 3">
    <name type="scientific">Dethiosulfatibacter aminovorans DSM 17477</name>
    <dbReference type="NCBI Taxonomy" id="1121476"/>
    <lineage>
        <taxon>Bacteria</taxon>
        <taxon>Bacillati</taxon>
        <taxon>Bacillota</taxon>
        <taxon>Tissierellia</taxon>
        <taxon>Dethiosulfatibacter</taxon>
    </lineage>
</organism>
<dbReference type="EMBL" id="FQZL01000020">
    <property type="protein sequence ID" value="SHJ41894.1"/>
    <property type="molecule type" value="Genomic_DNA"/>
</dbReference>
<evidence type="ECO:0000313" key="2">
    <source>
        <dbReference type="EMBL" id="SHJ41894.1"/>
    </source>
</evidence>
<evidence type="ECO:0000313" key="3">
    <source>
        <dbReference type="Proteomes" id="UP000184052"/>
    </source>
</evidence>
<feature type="domain" description="Peptidase M24" evidence="1">
    <location>
        <begin position="2"/>
        <end position="85"/>
    </location>
</feature>
<keyword evidence="3" id="KW-1185">Reference proteome</keyword>
<name>A0A1M6J583_9FIRM</name>
<dbReference type="PANTHER" id="PTHR46112:SF2">
    <property type="entry name" value="XAA-PRO AMINOPEPTIDASE P-RELATED"/>
    <property type="match status" value="1"/>
</dbReference>
<dbReference type="InterPro" id="IPR000994">
    <property type="entry name" value="Pept_M24"/>
</dbReference>
<dbReference type="Proteomes" id="UP000184052">
    <property type="component" value="Unassembled WGS sequence"/>
</dbReference>
<accession>A0A1M6J583</accession>
<proteinExistence type="predicted"/>
<dbReference type="InterPro" id="IPR036005">
    <property type="entry name" value="Creatinase/aminopeptidase-like"/>
</dbReference>
<dbReference type="AlphaFoldDB" id="A0A1M6J583"/>
<gene>
    <name evidence="2" type="ORF">SAMN02745751_02507</name>
</gene>
<reference evidence="2 3" key="1">
    <citation type="submission" date="2016-11" db="EMBL/GenBank/DDBJ databases">
        <authorList>
            <person name="Jaros S."/>
            <person name="Januszkiewicz K."/>
            <person name="Wedrychowicz H."/>
        </authorList>
    </citation>
    <scope>NUCLEOTIDE SEQUENCE [LARGE SCALE GENOMIC DNA]</scope>
    <source>
        <strain evidence="2 3">DSM 17477</strain>
    </source>
</reference>
<dbReference type="Pfam" id="PF00557">
    <property type="entry name" value="Peptidase_M24"/>
    <property type="match status" value="1"/>
</dbReference>
<protein>
    <submittedName>
        <fullName evidence="2">Metallopeptidase family M24</fullName>
    </submittedName>
</protein>
<dbReference type="InterPro" id="IPR050659">
    <property type="entry name" value="Peptidase_M24B"/>
</dbReference>
<dbReference type="Gene3D" id="3.90.230.10">
    <property type="entry name" value="Creatinase/methionine aminopeptidase superfamily"/>
    <property type="match status" value="1"/>
</dbReference>
<sequence length="110" mass="12327">MDFIKPGLKMSEVDSVARKIVQDAGYGDYFIHRAGHAIGLAFHEESYIRFDSDVIIKENMVFSIEPGIYVPGIGGFRHSDTVIINKSGADVITDYPRKIEPRLNQLNNLS</sequence>
<dbReference type="PANTHER" id="PTHR46112">
    <property type="entry name" value="AMINOPEPTIDASE"/>
    <property type="match status" value="1"/>
</dbReference>
<dbReference type="SUPFAM" id="SSF55920">
    <property type="entry name" value="Creatinase/aminopeptidase"/>
    <property type="match status" value="1"/>
</dbReference>
<evidence type="ECO:0000259" key="1">
    <source>
        <dbReference type="Pfam" id="PF00557"/>
    </source>
</evidence>